<feature type="domain" description="HPr" evidence="4">
    <location>
        <begin position="1"/>
        <end position="88"/>
    </location>
</feature>
<dbReference type="GO" id="GO:0005737">
    <property type="term" value="C:cytoplasm"/>
    <property type="evidence" value="ECO:0007669"/>
    <property type="project" value="UniProtKB-SubCell"/>
</dbReference>
<evidence type="ECO:0000259" key="4">
    <source>
        <dbReference type="PROSITE" id="PS51350"/>
    </source>
</evidence>
<dbReference type="PANTHER" id="PTHR33705:SF2">
    <property type="entry name" value="PHOSPHOCARRIER PROTEIN NPR"/>
    <property type="match status" value="1"/>
</dbReference>
<evidence type="ECO:0000313" key="5">
    <source>
        <dbReference type="EMBL" id="CAB4634230.1"/>
    </source>
</evidence>
<proteinExistence type="predicted"/>
<dbReference type="PRINTS" id="PR00107">
    <property type="entry name" value="PHOSPHOCPHPR"/>
</dbReference>
<evidence type="ECO:0000256" key="3">
    <source>
        <dbReference type="ARBA" id="ARBA00022683"/>
    </source>
</evidence>
<dbReference type="NCBIfam" id="TIGR01003">
    <property type="entry name" value="PTS_HPr_family"/>
    <property type="match status" value="1"/>
</dbReference>
<dbReference type="PROSITE" id="PS51350">
    <property type="entry name" value="PTS_HPR_DOM"/>
    <property type="match status" value="1"/>
</dbReference>
<dbReference type="EMBL" id="CAEZVN010000061">
    <property type="protein sequence ID" value="CAB4634230.1"/>
    <property type="molecule type" value="Genomic_DNA"/>
</dbReference>
<reference evidence="5" key="1">
    <citation type="submission" date="2020-05" db="EMBL/GenBank/DDBJ databases">
        <authorList>
            <person name="Chiriac C."/>
            <person name="Salcher M."/>
            <person name="Ghai R."/>
            <person name="Kavagutti S V."/>
        </authorList>
    </citation>
    <scope>NUCLEOTIDE SEQUENCE</scope>
</reference>
<gene>
    <name evidence="5" type="ORF">UFOPK2001_00729</name>
</gene>
<name>A0A6J6JBI7_9ZZZZ</name>
<keyword evidence="3" id="KW-0598">Phosphotransferase system</keyword>
<keyword evidence="2" id="KW-0963">Cytoplasm</keyword>
<sequence>MVKETITIKAAEGLHARPAAEFVRIAATAGHAVLIAKSNGNKVRGDSILSLLSLGVKQGEKLTIEVTGPDEESLLQSLITVVSGSNNR</sequence>
<dbReference type="PROSITE" id="PS00369">
    <property type="entry name" value="PTS_HPR_HIS"/>
    <property type="match status" value="1"/>
</dbReference>
<evidence type="ECO:0000256" key="2">
    <source>
        <dbReference type="ARBA" id="ARBA00022490"/>
    </source>
</evidence>
<dbReference type="InterPro" id="IPR035895">
    <property type="entry name" value="HPr-like_sf"/>
</dbReference>
<dbReference type="Pfam" id="PF00381">
    <property type="entry name" value="PTS-HPr"/>
    <property type="match status" value="1"/>
</dbReference>
<protein>
    <submittedName>
        <fullName evidence="5">Unannotated protein</fullName>
    </submittedName>
</protein>
<dbReference type="InterPro" id="IPR000032">
    <property type="entry name" value="HPr-like"/>
</dbReference>
<evidence type="ECO:0000256" key="1">
    <source>
        <dbReference type="ARBA" id="ARBA00004496"/>
    </source>
</evidence>
<dbReference type="AlphaFoldDB" id="A0A6J6JBI7"/>
<dbReference type="CDD" id="cd00367">
    <property type="entry name" value="PTS-HPr_like"/>
    <property type="match status" value="1"/>
</dbReference>
<comment type="subcellular location">
    <subcellularLocation>
        <location evidence="1">Cytoplasm</location>
    </subcellularLocation>
</comment>
<dbReference type="InterPro" id="IPR050399">
    <property type="entry name" value="HPr"/>
</dbReference>
<dbReference type="SUPFAM" id="SSF55594">
    <property type="entry name" value="HPr-like"/>
    <property type="match status" value="1"/>
</dbReference>
<dbReference type="InterPro" id="IPR001020">
    <property type="entry name" value="PTS_HPr_His_P_site"/>
</dbReference>
<organism evidence="5">
    <name type="scientific">freshwater metagenome</name>
    <dbReference type="NCBI Taxonomy" id="449393"/>
    <lineage>
        <taxon>unclassified sequences</taxon>
        <taxon>metagenomes</taxon>
        <taxon>ecological metagenomes</taxon>
    </lineage>
</organism>
<dbReference type="GO" id="GO:0009401">
    <property type="term" value="P:phosphoenolpyruvate-dependent sugar phosphotransferase system"/>
    <property type="evidence" value="ECO:0007669"/>
    <property type="project" value="UniProtKB-KW"/>
</dbReference>
<dbReference type="Gene3D" id="3.30.1340.10">
    <property type="entry name" value="HPr-like"/>
    <property type="match status" value="1"/>
</dbReference>
<dbReference type="PANTHER" id="PTHR33705">
    <property type="entry name" value="PHOSPHOCARRIER PROTEIN HPR"/>
    <property type="match status" value="1"/>
</dbReference>
<accession>A0A6J6JBI7</accession>